<comment type="subcellular location">
    <subcellularLocation>
        <location evidence="11">Cell membrane</location>
        <topology evidence="11">Multi-pass membrane protein</topology>
    </subcellularLocation>
    <subcellularLocation>
        <location evidence="2">Cell membrane</location>
        <topology evidence="2">Peripheral membrane protein</topology>
    </subcellularLocation>
    <subcellularLocation>
        <location evidence="1">Membrane</location>
        <topology evidence="1">Multi-pass membrane protein</topology>
    </subcellularLocation>
</comment>
<evidence type="ECO:0000256" key="4">
    <source>
        <dbReference type="ARBA" id="ARBA00022448"/>
    </source>
</evidence>
<evidence type="ECO:0000256" key="9">
    <source>
        <dbReference type="ARBA" id="ARBA00022989"/>
    </source>
</evidence>
<evidence type="ECO:0000256" key="3">
    <source>
        <dbReference type="ARBA" id="ARBA00005417"/>
    </source>
</evidence>
<gene>
    <name evidence="14" type="ORF">M8330_13935</name>
</gene>
<evidence type="ECO:0000256" key="7">
    <source>
        <dbReference type="ARBA" id="ARBA00022741"/>
    </source>
</evidence>
<feature type="domain" description="ABC transporter" evidence="12">
    <location>
        <begin position="320"/>
        <end position="571"/>
    </location>
</feature>
<keyword evidence="10 11" id="KW-0472">Membrane</keyword>
<dbReference type="GO" id="GO:0005886">
    <property type="term" value="C:plasma membrane"/>
    <property type="evidence" value="ECO:0007669"/>
    <property type="project" value="UniProtKB-SubCell"/>
</dbReference>
<dbReference type="SUPFAM" id="SSF52540">
    <property type="entry name" value="P-loop containing nucleoside triphosphate hydrolases"/>
    <property type="match status" value="1"/>
</dbReference>
<dbReference type="InterPro" id="IPR027417">
    <property type="entry name" value="P-loop_NTPase"/>
</dbReference>
<dbReference type="PROSITE" id="PS50893">
    <property type="entry name" value="ABC_TRANSPORTER_2"/>
    <property type="match status" value="1"/>
</dbReference>
<dbReference type="GO" id="GO:0055085">
    <property type="term" value="P:transmembrane transport"/>
    <property type="evidence" value="ECO:0007669"/>
    <property type="project" value="InterPro"/>
</dbReference>
<accession>A0A9X2D921</accession>
<evidence type="ECO:0000313" key="14">
    <source>
        <dbReference type="EMBL" id="MCM0621391.1"/>
    </source>
</evidence>
<feature type="transmembrane region" description="Helical" evidence="11">
    <location>
        <begin position="252"/>
        <end position="273"/>
    </location>
</feature>
<proteinExistence type="inferred from homology"/>
<evidence type="ECO:0000259" key="13">
    <source>
        <dbReference type="PROSITE" id="PS50928"/>
    </source>
</evidence>
<protein>
    <submittedName>
        <fullName evidence="14">Dipeptide/oligopeptide/nickel ABC transporter permease/ATP-binding protein</fullName>
    </submittedName>
</protein>
<feature type="transmembrane region" description="Helical" evidence="11">
    <location>
        <begin position="148"/>
        <end position="167"/>
    </location>
</feature>
<feature type="transmembrane region" description="Helical" evidence="11">
    <location>
        <begin position="90"/>
        <end position="113"/>
    </location>
</feature>
<dbReference type="InterPro" id="IPR017871">
    <property type="entry name" value="ABC_transporter-like_CS"/>
</dbReference>
<comment type="similarity">
    <text evidence="3">Belongs to the ABC transporter superfamily.</text>
</comment>
<dbReference type="GO" id="GO:0016887">
    <property type="term" value="F:ATP hydrolysis activity"/>
    <property type="evidence" value="ECO:0007669"/>
    <property type="project" value="InterPro"/>
</dbReference>
<dbReference type="InterPro" id="IPR050388">
    <property type="entry name" value="ABC_Ni/Peptide_Import"/>
</dbReference>
<evidence type="ECO:0000256" key="5">
    <source>
        <dbReference type="ARBA" id="ARBA00022475"/>
    </source>
</evidence>
<dbReference type="PANTHER" id="PTHR43297:SF2">
    <property type="entry name" value="DIPEPTIDE TRANSPORT ATP-BINDING PROTEIN DPPD"/>
    <property type="match status" value="1"/>
</dbReference>
<dbReference type="Pfam" id="PF00528">
    <property type="entry name" value="BPD_transp_1"/>
    <property type="match status" value="1"/>
</dbReference>
<dbReference type="GO" id="GO:0005524">
    <property type="term" value="F:ATP binding"/>
    <property type="evidence" value="ECO:0007669"/>
    <property type="project" value="UniProtKB-KW"/>
</dbReference>
<dbReference type="AlphaFoldDB" id="A0A9X2D921"/>
<keyword evidence="15" id="KW-1185">Reference proteome</keyword>
<dbReference type="FunFam" id="3.40.50.300:FF:000016">
    <property type="entry name" value="Oligopeptide ABC transporter ATP-binding component"/>
    <property type="match status" value="1"/>
</dbReference>
<dbReference type="PROSITE" id="PS50928">
    <property type="entry name" value="ABC_TM1"/>
    <property type="match status" value="1"/>
</dbReference>
<feature type="transmembrane region" description="Helical" evidence="11">
    <location>
        <begin position="179"/>
        <end position="201"/>
    </location>
</feature>
<dbReference type="CDD" id="cd06261">
    <property type="entry name" value="TM_PBP2"/>
    <property type="match status" value="1"/>
</dbReference>
<evidence type="ECO:0000256" key="10">
    <source>
        <dbReference type="ARBA" id="ARBA00023136"/>
    </source>
</evidence>
<reference evidence="14" key="1">
    <citation type="submission" date="2022-05" db="EMBL/GenBank/DDBJ databases">
        <authorList>
            <person name="Tuo L."/>
        </authorList>
    </citation>
    <scope>NUCLEOTIDE SEQUENCE</scope>
    <source>
        <strain evidence="14">BSK12Z-4</strain>
    </source>
</reference>
<dbReference type="PANTHER" id="PTHR43297">
    <property type="entry name" value="OLIGOPEPTIDE TRANSPORT ATP-BINDING PROTEIN APPD"/>
    <property type="match status" value="1"/>
</dbReference>
<evidence type="ECO:0000256" key="11">
    <source>
        <dbReference type="RuleBase" id="RU363032"/>
    </source>
</evidence>
<dbReference type="Proteomes" id="UP001139485">
    <property type="component" value="Unassembled WGS sequence"/>
</dbReference>
<dbReference type="InterPro" id="IPR003593">
    <property type="entry name" value="AAA+_ATPase"/>
</dbReference>
<dbReference type="InterPro" id="IPR035906">
    <property type="entry name" value="MetI-like_sf"/>
</dbReference>
<keyword evidence="6 11" id="KW-0812">Transmembrane</keyword>
<feature type="transmembrane region" description="Helical" evidence="11">
    <location>
        <begin position="207"/>
        <end position="231"/>
    </location>
</feature>
<dbReference type="SMART" id="SM00382">
    <property type="entry name" value="AAA"/>
    <property type="match status" value="1"/>
</dbReference>
<keyword evidence="8" id="KW-0067">ATP-binding</keyword>
<dbReference type="CDD" id="cd03257">
    <property type="entry name" value="ABC_NikE_OppD_transporters"/>
    <property type="match status" value="1"/>
</dbReference>
<evidence type="ECO:0000259" key="12">
    <source>
        <dbReference type="PROSITE" id="PS50893"/>
    </source>
</evidence>
<dbReference type="Pfam" id="PF12911">
    <property type="entry name" value="OppC_N"/>
    <property type="match status" value="1"/>
</dbReference>
<feature type="transmembrane region" description="Helical" evidence="11">
    <location>
        <begin position="120"/>
        <end position="142"/>
    </location>
</feature>
<dbReference type="EMBL" id="JAMOIL010000017">
    <property type="protein sequence ID" value="MCM0621391.1"/>
    <property type="molecule type" value="Genomic_DNA"/>
</dbReference>
<evidence type="ECO:0000256" key="1">
    <source>
        <dbReference type="ARBA" id="ARBA00004141"/>
    </source>
</evidence>
<dbReference type="InterPro" id="IPR003439">
    <property type="entry name" value="ABC_transporter-like_ATP-bd"/>
</dbReference>
<comment type="similarity">
    <text evidence="11">Belongs to the binding-protein-dependent transport system permease family.</text>
</comment>
<dbReference type="SUPFAM" id="SSF161098">
    <property type="entry name" value="MetI-like"/>
    <property type="match status" value="1"/>
</dbReference>
<feature type="domain" description="ABC transmembrane type-1" evidence="13">
    <location>
        <begin position="86"/>
        <end position="274"/>
    </location>
</feature>
<dbReference type="Gene3D" id="1.10.3720.10">
    <property type="entry name" value="MetI-like"/>
    <property type="match status" value="1"/>
</dbReference>
<dbReference type="PROSITE" id="PS00211">
    <property type="entry name" value="ABC_TRANSPORTER_1"/>
    <property type="match status" value="1"/>
</dbReference>
<dbReference type="InterPro" id="IPR025966">
    <property type="entry name" value="OppC_N"/>
</dbReference>
<dbReference type="RefSeq" id="WP_250827822.1">
    <property type="nucleotide sequence ID" value="NZ_JAMOIL010000017.1"/>
</dbReference>
<evidence type="ECO:0000256" key="8">
    <source>
        <dbReference type="ARBA" id="ARBA00022840"/>
    </source>
</evidence>
<sequence length="596" mass="62391">MTGSTAAPVRTPSDHVVRRALRNPTVVVSGLVLLLVVAAAVLAPLLAPHSPTEAVLDDVLAPPSADHPLGGDSAGRDVLSRLLWGARTSLLAGLIAIVTAVVVGVPAGLVAGYRSGRFDAVAGWVASVLLAVPGIVALLVVVSAFGTAMPPSMIALGVLLSPAFFRLTRSTVVNVRAELYVDAARVAGISPVSIVFRHILSVVATPIIIQASLSAGVAIIVQAGLAFLGIGDSLAPSWGAMVNDAYRSNIEAPLLTLWPGLAIGITVAALALLGSGLSDVVNRTDAVQSPRRSRRLAAEAAAEVAAAPKVEARTSDEATLVVEDLHVQYSRQDGTRAEVVKGVSFHVDRGECLGIVGESGSGKSQTAFSVLGLLPPEAVRVAGAIRLRELDLLSLGERSLNHIRSSRLAYVPQDPMSNLDPAYTIGAQMVETIRAHERLSRRAATQRARALLERVLIVDPDKALGSYPHEISGGMAQRVLIAMAISCSPDVLIADEPTTALDVTVQQEVLDLLRELQRDLDLALVIVTHNLGVVADICDRVAVMKDGRLVETRDVFDLSAAPQHPYTRELLGSTLSNVAPRTRIGQGSPSTATTEA</sequence>
<keyword evidence="4 11" id="KW-0813">Transport</keyword>
<evidence type="ECO:0000313" key="15">
    <source>
        <dbReference type="Proteomes" id="UP001139485"/>
    </source>
</evidence>
<feature type="transmembrane region" description="Helical" evidence="11">
    <location>
        <begin position="26"/>
        <end position="47"/>
    </location>
</feature>
<organism evidence="14 15">
    <name type="scientific">Nocardioides bruguierae</name>
    <dbReference type="NCBI Taxonomy" id="2945102"/>
    <lineage>
        <taxon>Bacteria</taxon>
        <taxon>Bacillati</taxon>
        <taxon>Actinomycetota</taxon>
        <taxon>Actinomycetes</taxon>
        <taxon>Propionibacteriales</taxon>
        <taxon>Nocardioidaceae</taxon>
        <taxon>Nocardioides</taxon>
    </lineage>
</organism>
<comment type="caution">
    <text evidence="14">The sequence shown here is derived from an EMBL/GenBank/DDBJ whole genome shotgun (WGS) entry which is preliminary data.</text>
</comment>
<dbReference type="Pfam" id="PF00005">
    <property type="entry name" value="ABC_tran"/>
    <property type="match status" value="1"/>
</dbReference>
<dbReference type="Gene3D" id="3.40.50.300">
    <property type="entry name" value="P-loop containing nucleotide triphosphate hydrolases"/>
    <property type="match status" value="1"/>
</dbReference>
<keyword evidence="5" id="KW-1003">Cell membrane</keyword>
<keyword evidence="9 11" id="KW-1133">Transmembrane helix</keyword>
<evidence type="ECO:0000256" key="6">
    <source>
        <dbReference type="ARBA" id="ARBA00022692"/>
    </source>
</evidence>
<keyword evidence="7" id="KW-0547">Nucleotide-binding</keyword>
<evidence type="ECO:0000256" key="2">
    <source>
        <dbReference type="ARBA" id="ARBA00004202"/>
    </source>
</evidence>
<dbReference type="InterPro" id="IPR000515">
    <property type="entry name" value="MetI-like"/>
</dbReference>
<name>A0A9X2D921_9ACTN</name>